<dbReference type="Gene3D" id="3.30.70.270">
    <property type="match status" value="2"/>
</dbReference>
<accession>A0A8C5PCY7</accession>
<keyword evidence="1" id="KW-0511">Multifunctional enzyme</keyword>
<feature type="domain" description="Reverse transcriptase/retrotransposon-derived protein RNase H-like" evidence="2">
    <location>
        <begin position="131"/>
        <end position="229"/>
    </location>
</feature>
<dbReference type="GO" id="GO:0003824">
    <property type="term" value="F:catalytic activity"/>
    <property type="evidence" value="ECO:0007669"/>
    <property type="project" value="UniProtKB-KW"/>
</dbReference>
<proteinExistence type="predicted"/>
<evidence type="ECO:0000313" key="3">
    <source>
        <dbReference type="Ensembl" id="ENSLLEP00000013878.1"/>
    </source>
</evidence>
<dbReference type="InterPro" id="IPR043128">
    <property type="entry name" value="Rev_trsase/Diguanyl_cyclase"/>
</dbReference>
<dbReference type="PANTHER" id="PTHR37984:SF5">
    <property type="entry name" value="PROTEIN NYNRIN-LIKE"/>
    <property type="match status" value="1"/>
</dbReference>
<evidence type="ECO:0000256" key="1">
    <source>
        <dbReference type="ARBA" id="ARBA00023268"/>
    </source>
</evidence>
<dbReference type="InterPro" id="IPR050951">
    <property type="entry name" value="Retrovirus_Pol_polyprotein"/>
</dbReference>
<dbReference type="GeneTree" id="ENSGT01100000263500"/>
<sequence length="353" mass="39721">MVDRLLDGLQGFVGAYLEDIAIYSATWEEHLHIETVLDRIHQAGLTLKPEKCHIGMAEVQYFGHRVGGGKQRPKPEKVEAIVNWPTPRTKTQVMAFLGTAGYYRKFVPNYSSIAKPLTDLTKKSLPSQVAWASECEKAFKQLKRALTDAPLLSAPDPSKLFLVHTDASTFGLGAVLSQVGEDGQEHPVAFLSQKLLPREVGYAAIEKECLAVVWALKKLQPYLYGRPFNLLTDHNTLVWLHRVARDNGRLLRWSLALQAFDFTIHYKPGKQNGNADGLSRQTELELCEQARTFPEPTRRGLAVSARVLIMREHCDETAAPKFILHLFSLQFIVSVCKVECLFCVPDYLMSVLY</sequence>
<organism evidence="3 4">
    <name type="scientific">Leptobrachium leishanense</name>
    <name type="common">Leishan spiny toad</name>
    <dbReference type="NCBI Taxonomy" id="445787"/>
    <lineage>
        <taxon>Eukaryota</taxon>
        <taxon>Metazoa</taxon>
        <taxon>Chordata</taxon>
        <taxon>Craniata</taxon>
        <taxon>Vertebrata</taxon>
        <taxon>Euteleostomi</taxon>
        <taxon>Amphibia</taxon>
        <taxon>Batrachia</taxon>
        <taxon>Anura</taxon>
        <taxon>Pelobatoidea</taxon>
        <taxon>Megophryidae</taxon>
        <taxon>Leptobrachium</taxon>
    </lineage>
</organism>
<name>A0A8C5PCY7_9ANUR</name>
<reference evidence="3" key="1">
    <citation type="submission" date="2025-08" db="UniProtKB">
        <authorList>
            <consortium name="Ensembl"/>
        </authorList>
    </citation>
    <scope>IDENTIFICATION</scope>
</reference>
<dbReference type="CDD" id="cd09274">
    <property type="entry name" value="RNase_HI_RT_Ty3"/>
    <property type="match status" value="1"/>
</dbReference>
<dbReference type="Ensembl" id="ENSLLET00000014418.1">
    <property type="protein sequence ID" value="ENSLLEP00000013878.1"/>
    <property type="gene ID" value="ENSLLEG00000008795.1"/>
</dbReference>
<dbReference type="InterPro" id="IPR041577">
    <property type="entry name" value="RT_RNaseH_2"/>
</dbReference>
<reference evidence="3" key="2">
    <citation type="submission" date="2025-09" db="UniProtKB">
        <authorList>
            <consortium name="Ensembl"/>
        </authorList>
    </citation>
    <scope>IDENTIFICATION</scope>
</reference>
<dbReference type="FunFam" id="3.30.70.270:FF:000020">
    <property type="entry name" value="Transposon Tf2-6 polyprotein-like Protein"/>
    <property type="match status" value="1"/>
</dbReference>
<dbReference type="Pfam" id="PF17919">
    <property type="entry name" value="RT_RNaseH_2"/>
    <property type="match status" value="1"/>
</dbReference>
<dbReference type="AlphaFoldDB" id="A0A8C5PCY7"/>
<dbReference type="InterPro" id="IPR043502">
    <property type="entry name" value="DNA/RNA_pol_sf"/>
</dbReference>
<dbReference type="PANTHER" id="PTHR37984">
    <property type="entry name" value="PROTEIN CBG26694"/>
    <property type="match status" value="1"/>
</dbReference>
<evidence type="ECO:0000313" key="4">
    <source>
        <dbReference type="Proteomes" id="UP000694569"/>
    </source>
</evidence>
<protein>
    <recommendedName>
        <fullName evidence="2">Reverse transcriptase/retrotransposon-derived protein RNase H-like domain-containing protein</fullName>
    </recommendedName>
</protein>
<dbReference type="SUPFAM" id="SSF56672">
    <property type="entry name" value="DNA/RNA polymerases"/>
    <property type="match status" value="1"/>
</dbReference>
<dbReference type="OrthoDB" id="8000983at2759"/>
<keyword evidence="4" id="KW-1185">Reference proteome</keyword>
<dbReference type="Proteomes" id="UP000694569">
    <property type="component" value="Unplaced"/>
</dbReference>
<evidence type="ECO:0000259" key="2">
    <source>
        <dbReference type="Pfam" id="PF17919"/>
    </source>
</evidence>